<dbReference type="InterPro" id="IPR000836">
    <property type="entry name" value="PRTase_dom"/>
</dbReference>
<accession>A0AAW7X2J4</accession>
<evidence type="ECO:0000313" key="4">
    <source>
        <dbReference type="EMBL" id="MDO6421490.1"/>
    </source>
</evidence>
<dbReference type="CDD" id="cd06223">
    <property type="entry name" value="PRTases_typeI"/>
    <property type="match status" value="1"/>
</dbReference>
<evidence type="ECO:0000259" key="3">
    <source>
        <dbReference type="Pfam" id="PF18912"/>
    </source>
</evidence>
<dbReference type="Gene3D" id="3.40.50.2020">
    <property type="match status" value="1"/>
</dbReference>
<feature type="domain" description="Double zinc ribbon" evidence="3">
    <location>
        <begin position="47"/>
        <end position="98"/>
    </location>
</feature>
<gene>
    <name evidence="4" type="ORF">Q4521_03300</name>
</gene>
<evidence type="ECO:0000256" key="1">
    <source>
        <dbReference type="ARBA" id="ARBA00008007"/>
    </source>
</evidence>
<dbReference type="Proteomes" id="UP001169760">
    <property type="component" value="Unassembled WGS sequence"/>
</dbReference>
<dbReference type="InterPro" id="IPR029057">
    <property type="entry name" value="PRTase-like"/>
</dbReference>
<dbReference type="EMBL" id="JAUOPB010000002">
    <property type="protein sequence ID" value="MDO6421490.1"/>
    <property type="molecule type" value="Genomic_DNA"/>
</dbReference>
<sequence>MRIIPSHSAVSRTASSRLNTNQSHFSHTPQYKPLWLTKPLAWLGAAVDALLPNHCTLCSSKAKGLLCSPCANELPPIAQSCTRCALPLPQTELCAECLKTPPSFDSIVAAYEYAYPLDHLVLQFKHNNHPHIGRQLAKKLALTISHTIEQTIEHKGPSTKPLSPMQTAATPPDIIACVPLHWRRRLQRGFNQAEIIAKHLHAYTSTQTTQYLPQLLTKLNHTQSQQNLSRKQRLKNLRQSFAVAPKLLAEVKGKHIAVVDDVVTTGATAEVTANLLKEVGASRVDIWALARTPKHL</sequence>
<name>A0AAW7X2J4_9GAMM</name>
<dbReference type="Pfam" id="PF18912">
    <property type="entry name" value="DZR_2"/>
    <property type="match status" value="1"/>
</dbReference>
<comment type="similarity">
    <text evidence="1">Belongs to the ComF/GntX family.</text>
</comment>
<comment type="caution">
    <text evidence="4">The sequence shown here is derived from an EMBL/GenBank/DDBJ whole genome shotgun (WGS) entry which is preliminary data.</text>
</comment>
<feature type="domain" description="Phosphoribosyltransferase" evidence="2">
    <location>
        <begin position="188"/>
        <end position="293"/>
    </location>
</feature>
<evidence type="ECO:0000259" key="2">
    <source>
        <dbReference type="Pfam" id="PF00156"/>
    </source>
</evidence>
<protein>
    <submittedName>
        <fullName evidence="4">ComF family protein</fullName>
    </submittedName>
</protein>
<dbReference type="SUPFAM" id="SSF53271">
    <property type="entry name" value="PRTase-like"/>
    <property type="match status" value="1"/>
</dbReference>
<evidence type="ECO:0000313" key="5">
    <source>
        <dbReference type="Proteomes" id="UP001169760"/>
    </source>
</evidence>
<dbReference type="InterPro" id="IPR051910">
    <property type="entry name" value="ComF/GntX_DNA_util-trans"/>
</dbReference>
<dbReference type="PANTHER" id="PTHR47505:SF1">
    <property type="entry name" value="DNA UTILIZATION PROTEIN YHGH"/>
    <property type="match status" value="1"/>
</dbReference>
<dbReference type="Pfam" id="PF00156">
    <property type="entry name" value="Pribosyltran"/>
    <property type="match status" value="1"/>
</dbReference>
<dbReference type="InterPro" id="IPR044005">
    <property type="entry name" value="DZR_2"/>
</dbReference>
<organism evidence="4 5">
    <name type="scientific">Saccharophagus degradans</name>
    <dbReference type="NCBI Taxonomy" id="86304"/>
    <lineage>
        <taxon>Bacteria</taxon>
        <taxon>Pseudomonadati</taxon>
        <taxon>Pseudomonadota</taxon>
        <taxon>Gammaproteobacteria</taxon>
        <taxon>Cellvibrionales</taxon>
        <taxon>Cellvibrionaceae</taxon>
        <taxon>Saccharophagus</taxon>
    </lineage>
</organism>
<dbReference type="PANTHER" id="PTHR47505">
    <property type="entry name" value="DNA UTILIZATION PROTEIN YHGH"/>
    <property type="match status" value="1"/>
</dbReference>
<proteinExistence type="inferred from homology"/>
<dbReference type="AlphaFoldDB" id="A0AAW7X2J4"/>
<dbReference type="RefSeq" id="WP_303490948.1">
    <property type="nucleotide sequence ID" value="NZ_JAUOPB010000002.1"/>
</dbReference>
<reference evidence="4" key="1">
    <citation type="submission" date="2023-07" db="EMBL/GenBank/DDBJ databases">
        <title>Genome content predicts the carbon catabolic preferences of heterotrophic bacteria.</title>
        <authorList>
            <person name="Gralka M."/>
        </authorList>
    </citation>
    <scope>NUCLEOTIDE SEQUENCE</scope>
    <source>
        <strain evidence="4">I3M17_2</strain>
    </source>
</reference>